<protein>
    <recommendedName>
        <fullName evidence="1">UPF0033 domain-containing protein</fullName>
    </recommendedName>
</protein>
<organism evidence="2 3">
    <name type="scientific">Colwellia marinimaniae</name>
    <dbReference type="NCBI Taxonomy" id="1513592"/>
    <lineage>
        <taxon>Bacteria</taxon>
        <taxon>Pseudomonadati</taxon>
        <taxon>Pseudomonadota</taxon>
        <taxon>Gammaproteobacteria</taxon>
        <taxon>Alteromonadales</taxon>
        <taxon>Colwelliaceae</taxon>
        <taxon>Colwellia</taxon>
    </lineage>
</organism>
<keyword evidence="3" id="KW-1185">Reference proteome</keyword>
<dbReference type="RefSeq" id="WP_057180578.1">
    <property type="nucleotide sequence ID" value="NZ_BDQM01000036.1"/>
</dbReference>
<evidence type="ECO:0000259" key="1">
    <source>
        <dbReference type="Pfam" id="PF01206"/>
    </source>
</evidence>
<dbReference type="Gene3D" id="3.30.110.40">
    <property type="entry name" value="TusA-like domain"/>
    <property type="match status" value="1"/>
</dbReference>
<gene>
    <name evidence="2" type="ORF">MTCD1_03142</name>
</gene>
<dbReference type="InterPro" id="IPR001455">
    <property type="entry name" value="TusA-like"/>
</dbReference>
<sequence>MIYKYDGIGEKCPLPLINLRLLLKKMQVGDECIIRINDVGSLNDIPKLLDKQGYQHSKKNLGNGTVEISISI</sequence>
<accession>A0ABQ0MYS6</accession>
<dbReference type="Proteomes" id="UP000197068">
    <property type="component" value="Unassembled WGS sequence"/>
</dbReference>
<dbReference type="InterPro" id="IPR036868">
    <property type="entry name" value="TusA-like_sf"/>
</dbReference>
<evidence type="ECO:0000313" key="3">
    <source>
        <dbReference type="Proteomes" id="UP000197068"/>
    </source>
</evidence>
<evidence type="ECO:0000313" key="2">
    <source>
        <dbReference type="EMBL" id="GAW97515.1"/>
    </source>
</evidence>
<proteinExistence type="predicted"/>
<dbReference type="SUPFAM" id="SSF64307">
    <property type="entry name" value="SirA-like"/>
    <property type="match status" value="1"/>
</dbReference>
<dbReference type="Pfam" id="PF01206">
    <property type="entry name" value="TusA"/>
    <property type="match status" value="1"/>
</dbReference>
<reference evidence="2 3" key="1">
    <citation type="submission" date="2017-06" db="EMBL/GenBank/DDBJ databases">
        <title>Whole Genome Sequences of Colwellia marinimaniae MTCD1.</title>
        <authorList>
            <person name="Kusumoto H."/>
            <person name="Inoue M."/>
            <person name="Tanikawa K."/>
            <person name="Maeji H."/>
            <person name="Cameron J.H."/>
            <person name="Bartlett D.H."/>
        </authorList>
    </citation>
    <scope>NUCLEOTIDE SEQUENCE [LARGE SCALE GENOMIC DNA]</scope>
    <source>
        <strain evidence="2 3">MTCD1</strain>
    </source>
</reference>
<name>A0ABQ0MYS6_9GAMM</name>
<comment type="caution">
    <text evidence="2">The sequence shown here is derived from an EMBL/GenBank/DDBJ whole genome shotgun (WGS) entry which is preliminary data.</text>
</comment>
<dbReference type="EMBL" id="BDQM01000036">
    <property type="protein sequence ID" value="GAW97515.1"/>
    <property type="molecule type" value="Genomic_DNA"/>
</dbReference>
<feature type="domain" description="UPF0033" evidence="1">
    <location>
        <begin position="5"/>
        <end position="71"/>
    </location>
</feature>